<evidence type="ECO:0000313" key="9">
    <source>
        <dbReference type="EMBL" id="CAH0386915.1"/>
    </source>
</evidence>
<dbReference type="SUPFAM" id="SSF52335">
    <property type="entry name" value="Methylglyoxal synthase-like"/>
    <property type="match status" value="1"/>
</dbReference>
<feature type="transmembrane region" description="Helical" evidence="6">
    <location>
        <begin position="51"/>
        <end position="73"/>
    </location>
</feature>
<feature type="transmembrane region" description="Helical" evidence="6">
    <location>
        <begin position="79"/>
        <end position="99"/>
    </location>
</feature>
<dbReference type="EMBL" id="OU963864">
    <property type="protein sequence ID" value="CAH0386915.1"/>
    <property type="molecule type" value="Genomic_DNA"/>
</dbReference>
<dbReference type="GO" id="GO:0016020">
    <property type="term" value="C:membrane"/>
    <property type="evidence" value="ECO:0007669"/>
    <property type="project" value="UniProtKB-SubCell"/>
</dbReference>
<evidence type="ECO:0000256" key="1">
    <source>
        <dbReference type="ARBA" id="ARBA00004370"/>
    </source>
</evidence>
<gene>
    <name evidence="9" type="ORF">BEMITA_LOCUS5979</name>
</gene>
<evidence type="ECO:0000256" key="3">
    <source>
        <dbReference type="ARBA" id="ARBA00009295"/>
    </source>
</evidence>
<keyword evidence="5 6" id="KW-0472">Membrane</keyword>
<feature type="transmembrane region" description="Helical" evidence="6">
    <location>
        <begin position="170"/>
        <end position="190"/>
    </location>
</feature>
<feature type="domain" description="Fatty acid desaturase" evidence="7">
    <location>
        <begin position="81"/>
        <end position="339"/>
    </location>
</feature>
<feature type="transmembrane region" description="Helical" evidence="6">
    <location>
        <begin position="111"/>
        <end position="131"/>
    </location>
</feature>
<comment type="similarity">
    <text evidence="3">Belongs to the fatty acid desaturase type 1 family.</text>
</comment>
<evidence type="ECO:0000256" key="6">
    <source>
        <dbReference type="SAM" id="Phobius"/>
    </source>
</evidence>
<dbReference type="InterPro" id="IPR005804">
    <property type="entry name" value="FA_desaturase_dom"/>
</dbReference>
<proteinExistence type="inferred from homology"/>
<dbReference type="GO" id="GO:0016717">
    <property type="term" value="F:oxidoreductase activity, acting on paired donors, with oxidation of a pair of donors resulting in the reduction of molecular oxygen to two molecules of water"/>
    <property type="evidence" value="ECO:0007669"/>
    <property type="project" value="InterPro"/>
</dbReference>
<dbReference type="Pfam" id="PF11960">
    <property type="entry name" value="DUF3474"/>
    <property type="match status" value="1"/>
</dbReference>
<dbReference type="Gene3D" id="3.40.50.1380">
    <property type="entry name" value="Methylglyoxal synthase-like domain"/>
    <property type="match status" value="1"/>
</dbReference>
<evidence type="ECO:0000256" key="2">
    <source>
        <dbReference type="ARBA" id="ARBA00005189"/>
    </source>
</evidence>
<dbReference type="GO" id="GO:0006629">
    <property type="term" value="P:lipid metabolic process"/>
    <property type="evidence" value="ECO:0007669"/>
    <property type="project" value="InterPro"/>
</dbReference>
<keyword evidence="6" id="KW-0812">Transmembrane</keyword>
<dbReference type="Proteomes" id="UP001152759">
    <property type="component" value="Chromosome 3"/>
</dbReference>
<accession>A0A9P0A989</accession>
<dbReference type="PANTHER" id="PTHR32100">
    <property type="entry name" value="OMEGA-6 FATTY ACID DESATURASE, CHLOROPLASTIC"/>
    <property type="match status" value="1"/>
</dbReference>
<protein>
    <submittedName>
        <fullName evidence="9">Uncharacterized protein</fullName>
    </submittedName>
</protein>
<keyword evidence="4" id="KW-0560">Oxidoreductase</keyword>
<sequence length="485" mass="54874">MGVDLLNDVEVRSRSLRKRAPTSKPPFTFGDLKKAIPPHCFQRSLLRSFSYVIKDFILIGTLYFIATSVIPAIPRPLQYFAWPAYWFAQSCVMFGLWIIAHECGHHAFSDYVWLDDTVGFVLHSCLFIPYFSWKFSHASHHAHTGSMEKDEAYVPKKEPMQSWKYMDHPIGRIAFILGVLILGLPLYLAMNLAGRPYERFASHYDPYSPIYSKRKRAFILLSDLGLLAVIYVLYNWSLARGVLWVVAIYGVPLWLTNAWLVTVTYLHHTHPSLPHYDSSEWDWLRGALSTVDRDYGILNHVFHHITDTHVVHHLFTTLPHYHATEATEAIKPILGEYYQFDGTPVATALYQVAKECVFVKEDEKRKGVLDAFGKRYATATTGGLLNTLAERSKGNARAIVLGVKLYRSGLEGGDAQVAELIVDRGCRRVLFLEYPDVARQNEADIQLLGTVGQGRIFGLIIARASDGPNKSFNFCSSVSGINISE</sequence>
<evidence type="ECO:0000256" key="5">
    <source>
        <dbReference type="ARBA" id="ARBA00023136"/>
    </source>
</evidence>
<dbReference type="Pfam" id="PF00487">
    <property type="entry name" value="FA_desaturase"/>
    <property type="match status" value="1"/>
</dbReference>
<dbReference type="InterPro" id="IPR036914">
    <property type="entry name" value="MGS-like_dom_sf"/>
</dbReference>
<evidence type="ECO:0000259" key="8">
    <source>
        <dbReference type="Pfam" id="PF11960"/>
    </source>
</evidence>
<feature type="domain" description="Fatty acid desaturase N-terminal" evidence="8">
    <location>
        <begin position="19"/>
        <end position="59"/>
    </location>
</feature>
<dbReference type="AlphaFoldDB" id="A0A9P0A989"/>
<feature type="transmembrane region" description="Helical" evidence="6">
    <location>
        <begin position="242"/>
        <end position="266"/>
    </location>
</feature>
<evidence type="ECO:0000313" key="10">
    <source>
        <dbReference type="Proteomes" id="UP001152759"/>
    </source>
</evidence>
<comment type="pathway">
    <text evidence="2">Lipid metabolism.</text>
</comment>
<name>A0A9P0A989_BEMTA</name>
<organism evidence="9 10">
    <name type="scientific">Bemisia tabaci</name>
    <name type="common">Sweetpotato whitefly</name>
    <name type="synonym">Aleurodes tabaci</name>
    <dbReference type="NCBI Taxonomy" id="7038"/>
    <lineage>
        <taxon>Eukaryota</taxon>
        <taxon>Metazoa</taxon>
        <taxon>Ecdysozoa</taxon>
        <taxon>Arthropoda</taxon>
        <taxon>Hexapoda</taxon>
        <taxon>Insecta</taxon>
        <taxon>Pterygota</taxon>
        <taxon>Neoptera</taxon>
        <taxon>Paraneoptera</taxon>
        <taxon>Hemiptera</taxon>
        <taxon>Sternorrhyncha</taxon>
        <taxon>Aleyrodoidea</taxon>
        <taxon>Aleyrodidae</taxon>
        <taxon>Aleyrodinae</taxon>
        <taxon>Bemisia</taxon>
    </lineage>
</organism>
<feature type="transmembrane region" description="Helical" evidence="6">
    <location>
        <begin position="217"/>
        <end position="236"/>
    </location>
</feature>
<keyword evidence="6" id="KW-1133">Transmembrane helix</keyword>
<reference evidence="9" key="1">
    <citation type="submission" date="2021-12" db="EMBL/GenBank/DDBJ databases">
        <authorList>
            <person name="King R."/>
        </authorList>
    </citation>
    <scope>NUCLEOTIDE SEQUENCE</scope>
</reference>
<evidence type="ECO:0000259" key="7">
    <source>
        <dbReference type="Pfam" id="PF00487"/>
    </source>
</evidence>
<keyword evidence="10" id="KW-1185">Reference proteome</keyword>
<comment type="subcellular location">
    <subcellularLocation>
        <location evidence="1">Membrane</location>
    </subcellularLocation>
</comment>
<dbReference type="InterPro" id="IPR012171">
    <property type="entry name" value="Fatty_acid_desaturase"/>
</dbReference>
<dbReference type="InterPro" id="IPR021863">
    <property type="entry name" value="FAS_N"/>
</dbReference>
<dbReference type="CDD" id="cd03507">
    <property type="entry name" value="Delta12-FADS-like"/>
    <property type="match status" value="1"/>
</dbReference>
<evidence type="ECO:0000256" key="4">
    <source>
        <dbReference type="ARBA" id="ARBA00023002"/>
    </source>
</evidence>